<name>A0ABW9I700_9ACTN</name>
<evidence type="ECO:0000313" key="3">
    <source>
        <dbReference type="Proteomes" id="UP001631957"/>
    </source>
</evidence>
<dbReference type="InterPro" id="IPR036844">
    <property type="entry name" value="Hint_dom_sf"/>
</dbReference>
<dbReference type="Gene3D" id="2.170.16.10">
    <property type="entry name" value="Hedgehog/Intein (Hint) domain"/>
    <property type="match status" value="1"/>
</dbReference>
<sequence>MRSPQLHPHDTGPPRRPISTIKAGDKVLATDPQTGITSPEPVRKVIVTHNDHDFTILTLSVAPVRGPPSPGNTSGTPQTLTTTWHHPFWDAGHQRWIDAHDLTPGTKLRQPDSSVVVVTGVRNIHQDGITYDLTVGKLHTYYVRAGAVLVLVYNCGGAAPGQIGQRGVDQLESDLVTQGHGVVGREVHARIPGTRHAKDNYRKYDLLAQKDGCILDDLFTINVVHQDV</sequence>
<dbReference type="SUPFAM" id="SSF51294">
    <property type="entry name" value="Hedgehog/intein (Hint) domain"/>
    <property type="match status" value="1"/>
</dbReference>
<protein>
    <submittedName>
        <fullName evidence="2">Polymorphic toxin-type HINT domain-containing protein</fullName>
    </submittedName>
</protein>
<dbReference type="RefSeq" id="WP_409123490.1">
    <property type="nucleotide sequence ID" value="NZ_JBJVNI010000032.1"/>
</dbReference>
<feature type="region of interest" description="Disordered" evidence="1">
    <location>
        <begin position="1"/>
        <end position="23"/>
    </location>
</feature>
<dbReference type="PROSITE" id="PS50818">
    <property type="entry name" value="INTEIN_C_TER"/>
    <property type="match status" value="1"/>
</dbReference>
<reference evidence="2 3" key="1">
    <citation type="submission" date="2024-12" db="EMBL/GenBank/DDBJ databases">
        <title>Forecasting of Potato common scab and diversities of Pathogenic streptomyces spp. in china.</title>
        <authorList>
            <person name="Handique U."/>
            <person name="Wu J."/>
        </authorList>
    </citation>
    <scope>NUCLEOTIDE SEQUENCE [LARGE SCALE GENOMIC DNA]</scope>
    <source>
        <strain evidence="2 3">ZRIMU1530</strain>
    </source>
</reference>
<evidence type="ECO:0000313" key="2">
    <source>
        <dbReference type="EMBL" id="MFM9615180.1"/>
    </source>
</evidence>
<keyword evidence="3" id="KW-1185">Reference proteome</keyword>
<organism evidence="2 3">
    <name type="scientific">Streptomyces niveiscabiei</name>
    <dbReference type="NCBI Taxonomy" id="164115"/>
    <lineage>
        <taxon>Bacteria</taxon>
        <taxon>Bacillati</taxon>
        <taxon>Actinomycetota</taxon>
        <taxon>Actinomycetes</taxon>
        <taxon>Kitasatosporales</taxon>
        <taxon>Streptomycetaceae</taxon>
        <taxon>Streptomyces</taxon>
    </lineage>
</organism>
<gene>
    <name evidence="2" type="ORF">ACKI18_41665</name>
</gene>
<accession>A0ABW9I700</accession>
<proteinExistence type="predicted"/>
<dbReference type="Pfam" id="PF07591">
    <property type="entry name" value="PT-HINT"/>
    <property type="match status" value="1"/>
</dbReference>
<evidence type="ECO:0000256" key="1">
    <source>
        <dbReference type="SAM" id="MobiDB-lite"/>
    </source>
</evidence>
<comment type="caution">
    <text evidence="2">The sequence shown here is derived from an EMBL/GenBank/DDBJ whole genome shotgun (WGS) entry which is preliminary data.</text>
</comment>
<dbReference type="InterPro" id="IPR030934">
    <property type="entry name" value="Intein_C"/>
</dbReference>
<dbReference type="EMBL" id="JBJVNI010000032">
    <property type="protein sequence ID" value="MFM9615180.1"/>
    <property type="molecule type" value="Genomic_DNA"/>
</dbReference>
<dbReference type="Proteomes" id="UP001631957">
    <property type="component" value="Unassembled WGS sequence"/>
</dbReference>